<feature type="compositionally biased region" description="Basic residues" evidence="1">
    <location>
        <begin position="200"/>
        <end position="211"/>
    </location>
</feature>
<feature type="region of interest" description="Disordered" evidence="1">
    <location>
        <begin position="144"/>
        <end position="163"/>
    </location>
</feature>
<gene>
    <name evidence="2" type="ORF">ZHAS_00012815</name>
</gene>
<sequence>MLDNTEASEELNDIINQMGGYTMNAADFVSSYENMRRTTRVGGRGRGIVRQNVQDGMAEIRLAAQLNRLQPHAFPIGHLATTDEILARDDPSEITASIRAMGISGADGALRSATTRRTMLDGEDIHIDGNVPVILNGDLFHHQRPASDENSLPKPVEPFDPNIPLELQFSTIPELHGCPQTPERKKEPKPQPEKPPSRSKATKGKKIKYRRLRDDELVDETKPRGRYDRDLPIGPGIANSRTVVGEDGLKFL</sequence>
<dbReference type="Proteomes" id="UP000030765">
    <property type="component" value="Unassembled WGS sequence"/>
</dbReference>
<dbReference type="VEuPathDB" id="VectorBase:ASIC012815"/>
<dbReference type="OMA" id="INSAMGY"/>
<dbReference type="EnsemblMetazoa" id="ASIC012815-RA">
    <property type="protein sequence ID" value="ASIC012815-PA"/>
    <property type="gene ID" value="ASIC012815"/>
</dbReference>
<keyword evidence="4" id="KW-1185">Reference proteome</keyword>
<feature type="compositionally biased region" description="Basic and acidic residues" evidence="1">
    <location>
        <begin position="212"/>
        <end position="231"/>
    </location>
</feature>
<evidence type="ECO:0000313" key="2">
    <source>
        <dbReference type="EMBL" id="KFB44903.1"/>
    </source>
</evidence>
<dbReference type="EMBL" id="KE525295">
    <property type="protein sequence ID" value="KFB44903.1"/>
    <property type="molecule type" value="Genomic_DNA"/>
</dbReference>
<proteinExistence type="predicted"/>
<reference evidence="3" key="2">
    <citation type="submission" date="2020-05" db="UniProtKB">
        <authorList>
            <consortium name="EnsemblMetazoa"/>
        </authorList>
    </citation>
    <scope>IDENTIFICATION</scope>
</reference>
<protein>
    <submittedName>
        <fullName evidence="2 3">Uncharacterized protein</fullName>
    </submittedName>
</protein>
<feature type="region of interest" description="Disordered" evidence="1">
    <location>
        <begin position="174"/>
        <end position="252"/>
    </location>
</feature>
<feature type="compositionally biased region" description="Basic and acidic residues" evidence="1">
    <location>
        <begin position="182"/>
        <end position="196"/>
    </location>
</feature>
<organism evidence="2">
    <name type="scientific">Anopheles sinensis</name>
    <name type="common">Mosquito</name>
    <dbReference type="NCBI Taxonomy" id="74873"/>
    <lineage>
        <taxon>Eukaryota</taxon>
        <taxon>Metazoa</taxon>
        <taxon>Ecdysozoa</taxon>
        <taxon>Arthropoda</taxon>
        <taxon>Hexapoda</taxon>
        <taxon>Insecta</taxon>
        <taxon>Pterygota</taxon>
        <taxon>Neoptera</taxon>
        <taxon>Endopterygota</taxon>
        <taxon>Diptera</taxon>
        <taxon>Nematocera</taxon>
        <taxon>Culicoidea</taxon>
        <taxon>Culicidae</taxon>
        <taxon>Anophelinae</taxon>
        <taxon>Anopheles</taxon>
    </lineage>
</organism>
<dbReference type="OrthoDB" id="7734294at2759"/>
<dbReference type="AlphaFoldDB" id="A0A084W3V9"/>
<dbReference type="VEuPathDB" id="VectorBase:ASIS007930"/>
<accession>A0A084W3V9</accession>
<evidence type="ECO:0000313" key="3">
    <source>
        <dbReference type="EnsemblMetazoa" id="ASIC012815-PA"/>
    </source>
</evidence>
<name>A0A084W3V9_ANOSI</name>
<evidence type="ECO:0000256" key="1">
    <source>
        <dbReference type="SAM" id="MobiDB-lite"/>
    </source>
</evidence>
<dbReference type="EMBL" id="ATLV01020162">
    <property type="status" value="NOT_ANNOTATED_CDS"/>
    <property type="molecule type" value="Genomic_DNA"/>
</dbReference>
<reference evidence="2 4" key="1">
    <citation type="journal article" date="2014" name="BMC Genomics">
        <title>Genome sequence of Anopheles sinensis provides insight into genetics basis of mosquito competence for malaria parasites.</title>
        <authorList>
            <person name="Zhou D."/>
            <person name="Zhang D."/>
            <person name="Ding G."/>
            <person name="Shi L."/>
            <person name="Hou Q."/>
            <person name="Ye Y."/>
            <person name="Xu Y."/>
            <person name="Zhou H."/>
            <person name="Xiong C."/>
            <person name="Li S."/>
            <person name="Yu J."/>
            <person name="Hong S."/>
            <person name="Yu X."/>
            <person name="Zou P."/>
            <person name="Chen C."/>
            <person name="Chang X."/>
            <person name="Wang W."/>
            <person name="Lv Y."/>
            <person name="Sun Y."/>
            <person name="Ma L."/>
            <person name="Shen B."/>
            <person name="Zhu C."/>
        </authorList>
    </citation>
    <scope>NUCLEOTIDE SEQUENCE [LARGE SCALE GENOMIC DNA]</scope>
</reference>
<evidence type="ECO:0000313" key="4">
    <source>
        <dbReference type="Proteomes" id="UP000030765"/>
    </source>
</evidence>